<accession>A0ABU8C8V2</accession>
<dbReference type="RefSeq" id="WP_335736371.1">
    <property type="nucleotide sequence ID" value="NZ_JALAAR010000009.1"/>
</dbReference>
<dbReference type="Proteomes" id="UP001375382">
    <property type="component" value="Unassembled WGS sequence"/>
</dbReference>
<comment type="caution">
    <text evidence="2">The sequence shown here is derived from an EMBL/GenBank/DDBJ whole genome shotgun (WGS) entry which is preliminary data.</text>
</comment>
<keyword evidence="1" id="KW-0812">Transmembrane</keyword>
<evidence type="ECO:0000313" key="3">
    <source>
        <dbReference type="Proteomes" id="UP001375382"/>
    </source>
</evidence>
<protein>
    <recommendedName>
        <fullName evidence="4">Transmembrane protein</fullName>
    </recommendedName>
</protein>
<name>A0ABU8C8V2_9GAMM</name>
<keyword evidence="3" id="KW-1185">Reference proteome</keyword>
<keyword evidence="1" id="KW-1133">Transmembrane helix</keyword>
<feature type="transmembrane region" description="Helical" evidence="1">
    <location>
        <begin position="9"/>
        <end position="28"/>
    </location>
</feature>
<evidence type="ECO:0008006" key="4">
    <source>
        <dbReference type="Google" id="ProtNLM"/>
    </source>
</evidence>
<reference evidence="2 3" key="1">
    <citation type="journal article" date="2023" name="Ecotoxicol. Environ. Saf.">
        <title>Mercury remediation potential of mercury-resistant strain Rheinheimera metallidurans sp. nov. isolated from a municipal waste dumping site.</title>
        <authorList>
            <person name="Yadav V."/>
            <person name="Manjhi A."/>
            <person name="Vadakedath N."/>
        </authorList>
    </citation>
    <scope>NUCLEOTIDE SEQUENCE [LARGE SCALE GENOMIC DNA]</scope>
    <source>
        <strain evidence="2 3">E-49</strain>
    </source>
</reference>
<proteinExistence type="predicted"/>
<organism evidence="2 3">
    <name type="scientific">Rheinheimera muenzenbergensis</name>
    <dbReference type="NCBI Taxonomy" id="1193628"/>
    <lineage>
        <taxon>Bacteria</taxon>
        <taxon>Pseudomonadati</taxon>
        <taxon>Pseudomonadota</taxon>
        <taxon>Gammaproteobacteria</taxon>
        <taxon>Chromatiales</taxon>
        <taxon>Chromatiaceae</taxon>
        <taxon>Rheinheimera</taxon>
    </lineage>
</organism>
<evidence type="ECO:0000256" key="1">
    <source>
        <dbReference type="SAM" id="Phobius"/>
    </source>
</evidence>
<gene>
    <name evidence="2" type="ORF">MN202_11995</name>
</gene>
<dbReference type="EMBL" id="JALAAR010000009">
    <property type="protein sequence ID" value="MEH8017962.1"/>
    <property type="molecule type" value="Genomic_DNA"/>
</dbReference>
<evidence type="ECO:0000313" key="2">
    <source>
        <dbReference type="EMBL" id="MEH8017962.1"/>
    </source>
</evidence>
<feature type="transmembrane region" description="Helical" evidence="1">
    <location>
        <begin position="137"/>
        <end position="157"/>
    </location>
</feature>
<keyword evidence="1" id="KW-0472">Membrane</keyword>
<sequence>MFFLKKKSYFLIVFTFVILFGEVCLNYSDYIAEQSEVVCERGRIESFSSPRSSATLFYAMESGVRFYAESFNRNEGASYTSVVNGEYSFNQEPHTLCYLIITRFFYFDVYYVVYFGDYSNYLKNHNELMSSVGAANFHTYIYIFYLILCFVGFIALVRKIQGFMVN</sequence>